<keyword evidence="4" id="KW-1185">Reference proteome</keyword>
<evidence type="ECO:0000256" key="2">
    <source>
        <dbReference type="ARBA" id="ARBA00022840"/>
    </source>
</evidence>
<dbReference type="PANTHER" id="PTHR27005">
    <property type="entry name" value="WALL-ASSOCIATED RECEPTOR KINASE-LIKE 21"/>
    <property type="match status" value="1"/>
</dbReference>
<proteinExistence type="predicted"/>
<dbReference type="GO" id="GO:0005886">
    <property type="term" value="C:plasma membrane"/>
    <property type="evidence" value="ECO:0007669"/>
    <property type="project" value="TreeGrafter"/>
</dbReference>
<dbReference type="InterPro" id="IPR045274">
    <property type="entry name" value="WAK-like"/>
</dbReference>
<dbReference type="GO" id="GO:0004674">
    <property type="term" value="F:protein serine/threonine kinase activity"/>
    <property type="evidence" value="ECO:0007669"/>
    <property type="project" value="TreeGrafter"/>
</dbReference>
<accession>A0A7J6GNS4</accession>
<evidence type="ECO:0000313" key="3">
    <source>
        <dbReference type="EMBL" id="KAF4384418.1"/>
    </source>
</evidence>
<protein>
    <submittedName>
        <fullName evidence="3">Uncharacterized protein</fullName>
    </submittedName>
</protein>
<keyword evidence="1" id="KW-0547">Nucleotide-binding</keyword>
<organism evidence="3 4">
    <name type="scientific">Cannabis sativa</name>
    <name type="common">Hemp</name>
    <name type="synonym">Marijuana</name>
    <dbReference type="NCBI Taxonomy" id="3483"/>
    <lineage>
        <taxon>Eukaryota</taxon>
        <taxon>Viridiplantae</taxon>
        <taxon>Streptophyta</taxon>
        <taxon>Embryophyta</taxon>
        <taxon>Tracheophyta</taxon>
        <taxon>Spermatophyta</taxon>
        <taxon>Magnoliopsida</taxon>
        <taxon>eudicotyledons</taxon>
        <taxon>Gunneridae</taxon>
        <taxon>Pentapetalae</taxon>
        <taxon>rosids</taxon>
        <taxon>fabids</taxon>
        <taxon>Rosales</taxon>
        <taxon>Cannabaceae</taxon>
        <taxon>Cannabis</taxon>
    </lineage>
</organism>
<dbReference type="Gene3D" id="1.10.510.10">
    <property type="entry name" value="Transferase(Phosphotransferase) domain 1"/>
    <property type="match status" value="1"/>
</dbReference>
<sequence length="139" mass="15906">MFQARYGAVYKGMLPDGYTIVAVNNTMPKSQIWNIKISARRQNTLDHSSTRNFRSTFNQAFTNRSDVHSFYVTLVELLTQKTSFSFAIDKDKNQVSTFYPQVTKDALEKDVEAMAELAMRCLRLSGKINGVRRPEGKKK</sequence>
<dbReference type="GO" id="GO:0005524">
    <property type="term" value="F:ATP binding"/>
    <property type="evidence" value="ECO:0007669"/>
    <property type="project" value="UniProtKB-KW"/>
</dbReference>
<gene>
    <name evidence="3" type="ORF">G4B88_028492</name>
</gene>
<dbReference type="PANTHER" id="PTHR27005:SF537">
    <property type="entry name" value="LYSM TYPE RECEPTOR KINASE"/>
    <property type="match status" value="1"/>
</dbReference>
<reference evidence="3 4" key="1">
    <citation type="journal article" date="2020" name="bioRxiv">
        <title>Sequence and annotation of 42 cannabis genomes reveals extensive copy number variation in cannabinoid synthesis and pathogen resistance genes.</title>
        <authorList>
            <person name="Mckernan K.J."/>
            <person name="Helbert Y."/>
            <person name="Kane L.T."/>
            <person name="Ebling H."/>
            <person name="Zhang L."/>
            <person name="Liu B."/>
            <person name="Eaton Z."/>
            <person name="Mclaughlin S."/>
            <person name="Kingan S."/>
            <person name="Baybayan P."/>
            <person name="Concepcion G."/>
            <person name="Jordan M."/>
            <person name="Riva A."/>
            <person name="Barbazuk W."/>
            <person name="Harkins T."/>
        </authorList>
    </citation>
    <scope>NUCLEOTIDE SEQUENCE [LARGE SCALE GENOMIC DNA]</scope>
    <source>
        <strain evidence="4">cv. Jamaican Lion 4</strain>
        <tissue evidence="3">Leaf</tissue>
    </source>
</reference>
<evidence type="ECO:0000256" key="1">
    <source>
        <dbReference type="ARBA" id="ARBA00022741"/>
    </source>
</evidence>
<keyword evidence="2" id="KW-0067">ATP-binding</keyword>
<evidence type="ECO:0000313" key="4">
    <source>
        <dbReference type="Proteomes" id="UP000583929"/>
    </source>
</evidence>
<dbReference type="AlphaFoldDB" id="A0A7J6GNS4"/>
<comment type="caution">
    <text evidence="3">The sequence shown here is derived from an EMBL/GenBank/DDBJ whole genome shotgun (WGS) entry which is preliminary data.</text>
</comment>
<dbReference type="GO" id="GO:0007166">
    <property type="term" value="P:cell surface receptor signaling pathway"/>
    <property type="evidence" value="ECO:0007669"/>
    <property type="project" value="InterPro"/>
</dbReference>
<dbReference type="Proteomes" id="UP000583929">
    <property type="component" value="Unassembled WGS sequence"/>
</dbReference>
<dbReference type="EMBL" id="JAATIQ010000092">
    <property type="protein sequence ID" value="KAF4384418.1"/>
    <property type="molecule type" value="Genomic_DNA"/>
</dbReference>
<name>A0A7J6GNS4_CANSA</name>